<dbReference type="Gene3D" id="2.40.420.20">
    <property type="match status" value="1"/>
</dbReference>
<dbReference type="InterPro" id="IPR058792">
    <property type="entry name" value="Beta-barrel_RND_2"/>
</dbReference>
<dbReference type="NCBIfam" id="TIGR01730">
    <property type="entry name" value="RND_mfp"/>
    <property type="match status" value="1"/>
</dbReference>
<dbReference type="GO" id="GO:1990281">
    <property type="term" value="C:efflux pump complex"/>
    <property type="evidence" value="ECO:0007669"/>
    <property type="project" value="TreeGrafter"/>
</dbReference>
<evidence type="ECO:0000313" key="5">
    <source>
        <dbReference type="EMBL" id="AJE47414.1"/>
    </source>
</evidence>
<proteinExistence type="inferred from homology"/>
<evidence type="ECO:0000256" key="1">
    <source>
        <dbReference type="ARBA" id="ARBA00009477"/>
    </source>
</evidence>
<dbReference type="AlphaFoldDB" id="A0A0B5DWI2"/>
<evidence type="ECO:0000313" key="6">
    <source>
        <dbReference type="Proteomes" id="UP000031521"/>
    </source>
</evidence>
<dbReference type="GO" id="GO:0015562">
    <property type="term" value="F:efflux transmembrane transporter activity"/>
    <property type="evidence" value="ECO:0007669"/>
    <property type="project" value="TreeGrafter"/>
</dbReference>
<sequence length="379" mass="39980">MRLIHVLTALLVMAFLYAFVFERDRLTGGGSGAADPAPESAESFAPPARKAAGEDKTVSVVATRSTARALDNVVLLRGQTEAARSVEVTAETAGRVVNDPLRKGAYVQAGEVLCRIDRGTRDATLAEAKAALSEAEVALSNAQRLNRGGYASDTQILTAQAGVERARAAVAQAERDIVNLEVKAPFAGLLESDTAELGTFLAAGSSCATVIQLDPVKLVGYAPEAEVDQIEVGAPAGARLLSGDEVSGRVTFLSRSADPTTRTFRVEVEIPNPDFRIRDGQTVELAIRAQGVTAHLVPQSALTLDDEGRIGLRLVGPDKRVEFAPVTVMRDTREGIWVTGLAEEAAIITVGQDFVRAGVAVDPHYAEPPQAGAEAESMQ</sequence>
<feature type="coiled-coil region" evidence="2">
    <location>
        <begin position="125"/>
        <end position="183"/>
    </location>
</feature>
<dbReference type="PANTHER" id="PTHR30469:SF29">
    <property type="entry name" value="BLR2860 PROTEIN"/>
    <property type="match status" value="1"/>
</dbReference>
<feature type="region of interest" description="Disordered" evidence="3">
    <location>
        <begin position="30"/>
        <end position="51"/>
    </location>
</feature>
<reference evidence="5 6" key="1">
    <citation type="journal article" date="2014" name="Int. J. Syst. Evol. Microbiol.">
        <title>Celeribacter indicus sp. nov., a polycyclic aromatic hydrocarbon-degrading bacterium from deep-sea sediment and reclassification of Huaishuia halophila as Celeribacter halophilus comb. nov.</title>
        <authorList>
            <person name="Lai Q."/>
            <person name="Cao J."/>
            <person name="Yuan J."/>
            <person name="Li F."/>
            <person name="Shao Z."/>
        </authorList>
    </citation>
    <scope>NUCLEOTIDE SEQUENCE [LARGE SCALE GENOMIC DNA]</scope>
    <source>
        <strain evidence="5">P73</strain>
    </source>
</reference>
<dbReference type="OrthoDB" id="9806939at2"/>
<dbReference type="STRING" id="1208324.P73_2699"/>
<gene>
    <name evidence="5" type="ORF">P73_2699</name>
</gene>
<evidence type="ECO:0000259" key="4">
    <source>
        <dbReference type="Pfam" id="PF25954"/>
    </source>
</evidence>
<dbReference type="RefSeq" id="WP_043869988.1">
    <property type="nucleotide sequence ID" value="NZ_CP004393.1"/>
</dbReference>
<dbReference type="Proteomes" id="UP000031521">
    <property type="component" value="Chromosome"/>
</dbReference>
<keyword evidence="2" id="KW-0175">Coiled coil</keyword>
<dbReference type="Gene3D" id="1.10.287.470">
    <property type="entry name" value="Helix hairpin bin"/>
    <property type="match status" value="1"/>
</dbReference>
<evidence type="ECO:0000256" key="2">
    <source>
        <dbReference type="SAM" id="Coils"/>
    </source>
</evidence>
<dbReference type="SUPFAM" id="SSF111369">
    <property type="entry name" value="HlyD-like secretion proteins"/>
    <property type="match status" value="1"/>
</dbReference>
<name>A0A0B5DWI2_9RHOB</name>
<evidence type="ECO:0000256" key="3">
    <source>
        <dbReference type="SAM" id="MobiDB-lite"/>
    </source>
</evidence>
<keyword evidence="6" id="KW-1185">Reference proteome</keyword>
<dbReference type="KEGG" id="cid:P73_2699"/>
<dbReference type="InterPro" id="IPR006143">
    <property type="entry name" value="RND_pump_MFP"/>
</dbReference>
<dbReference type="PANTHER" id="PTHR30469">
    <property type="entry name" value="MULTIDRUG RESISTANCE PROTEIN MDTA"/>
    <property type="match status" value="1"/>
</dbReference>
<dbReference type="Gene3D" id="2.40.30.170">
    <property type="match status" value="1"/>
</dbReference>
<dbReference type="EMBL" id="CP004393">
    <property type="protein sequence ID" value="AJE47414.1"/>
    <property type="molecule type" value="Genomic_DNA"/>
</dbReference>
<feature type="domain" description="CusB-like beta-barrel" evidence="4">
    <location>
        <begin position="222"/>
        <end position="290"/>
    </location>
</feature>
<comment type="similarity">
    <text evidence="1">Belongs to the membrane fusion protein (MFP) (TC 8.A.1) family.</text>
</comment>
<dbReference type="Pfam" id="PF25954">
    <property type="entry name" value="Beta-barrel_RND_2"/>
    <property type="match status" value="1"/>
</dbReference>
<feature type="compositionally biased region" description="Low complexity" evidence="3">
    <location>
        <begin position="33"/>
        <end position="48"/>
    </location>
</feature>
<dbReference type="HOGENOM" id="CLU_018816_0_0_5"/>
<accession>A0A0B5DWI2</accession>
<dbReference type="Gene3D" id="2.40.50.100">
    <property type="match status" value="1"/>
</dbReference>
<organism evidence="5 6">
    <name type="scientific">Celeribacter indicus</name>
    <dbReference type="NCBI Taxonomy" id="1208324"/>
    <lineage>
        <taxon>Bacteria</taxon>
        <taxon>Pseudomonadati</taxon>
        <taxon>Pseudomonadota</taxon>
        <taxon>Alphaproteobacteria</taxon>
        <taxon>Rhodobacterales</taxon>
        <taxon>Roseobacteraceae</taxon>
        <taxon>Celeribacter</taxon>
    </lineage>
</organism>
<protein>
    <submittedName>
        <fullName evidence="5">Secretion protein HlyD</fullName>
    </submittedName>
</protein>